<name>K1S7E1_9ZZZZ</name>
<evidence type="ECO:0000256" key="5">
    <source>
        <dbReference type="SAM" id="Phobius"/>
    </source>
</evidence>
<evidence type="ECO:0000313" key="7">
    <source>
        <dbReference type="EMBL" id="EKC56507.1"/>
    </source>
</evidence>
<dbReference type="Gene3D" id="1.20.1560.10">
    <property type="entry name" value="ABC transporter type 1, transmembrane domain"/>
    <property type="match status" value="1"/>
</dbReference>
<feature type="non-terminal residue" evidence="7">
    <location>
        <position position="259"/>
    </location>
</feature>
<dbReference type="PANTHER" id="PTHR43394:SF1">
    <property type="entry name" value="ATP-BINDING CASSETTE SUB-FAMILY B MEMBER 10, MITOCHONDRIAL"/>
    <property type="match status" value="1"/>
</dbReference>
<dbReference type="GO" id="GO:0015421">
    <property type="term" value="F:ABC-type oligopeptide transporter activity"/>
    <property type="evidence" value="ECO:0007669"/>
    <property type="project" value="TreeGrafter"/>
</dbReference>
<evidence type="ECO:0000256" key="3">
    <source>
        <dbReference type="ARBA" id="ARBA00022989"/>
    </source>
</evidence>
<proteinExistence type="predicted"/>
<dbReference type="PANTHER" id="PTHR43394">
    <property type="entry name" value="ATP-DEPENDENT PERMEASE MDL1, MITOCHONDRIAL"/>
    <property type="match status" value="1"/>
</dbReference>
<feature type="transmembrane region" description="Helical" evidence="5">
    <location>
        <begin position="142"/>
        <end position="162"/>
    </location>
</feature>
<accession>K1S7E1</accession>
<keyword evidence="3 5" id="KW-1133">Transmembrane helix</keyword>
<dbReference type="EMBL" id="AJWY01010090">
    <property type="protein sequence ID" value="EKC56507.1"/>
    <property type="molecule type" value="Genomic_DNA"/>
</dbReference>
<evidence type="ECO:0000256" key="1">
    <source>
        <dbReference type="ARBA" id="ARBA00004141"/>
    </source>
</evidence>
<dbReference type="InterPro" id="IPR036640">
    <property type="entry name" value="ABC1_TM_sf"/>
</dbReference>
<dbReference type="InterPro" id="IPR011527">
    <property type="entry name" value="ABC1_TM_dom"/>
</dbReference>
<dbReference type="GO" id="GO:0005524">
    <property type="term" value="F:ATP binding"/>
    <property type="evidence" value="ECO:0007669"/>
    <property type="project" value="InterPro"/>
</dbReference>
<dbReference type="AlphaFoldDB" id="K1S7E1"/>
<protein>
    <submittedName>
        <fullName evidence="7">ABC-type multidrug transport system, ATPase and permease component</fullName>
    </submittedName>
</protein>
<organism evidence="7">
    <name type="scientific">human gut metagenome</name>
    <dbReference type="NCBI Taxonomy" id="408170"/>
    <lineage>
        <taxon>unclassified sequences</taxon>
        <taxon>metagenomes</taxon>
        <taxon>organismal metagenomes</taxon>
    </lineage>
</organism>
<feature type="transmembrane region" description="Helical" evidence="5">
    <location>
        <begin position="168"/>
        <end position="185"/>
    </location>
</feature>
<evidence type="ECO:0000256" key="2">
    <source>
        <dbReference type="ARBA" id="ARBA00022692"/>
    </source>
</evidence>
<comment type="subcellular location">
    <subcellularLocation>
        <location evidence="1">Membrane</location>
        <topology evidence="1">Multi-pass membrane protein</topology>
    </subcellularLocation>
</comment>
<dbReference type="CDD" id="cd18547">
    <property type="entry name" value="ABC_6TM_Tm288_like"/>
    <property type="match status" value="1"/>
</dbReference>
<reference evidence="7" key="1">
    <citation type="journal article" date="2013" name="Environ. Microbiol.">
        <title>Microbiota from the distal guts of lean and obese adolescents exhibit partial functional redundancy besides clear differences in community structure.</title>
        <authorList>
            <person name="Ferrer M."/>
            <person name="Ruiz A."/>
            <person name="Lanza F."/>
            <person name="Haange S.B."/>
            <person name="Oberbach A."/>
            <person name="Till H."/>
            <person name="Bargiela R."/>
            <person name="Campoy C."/>
            <person name="Segura M.T."/>
            <person name="Richter M."/>
            <person name="von Bergen M."/>
            <person name="Seifert J."/>
            <person name="Suarez A."/>
        </authorList>
    </citation>
    <scope>NUCLEOTIDE SEQUENCE</scope>
</reference>
<evidence type="ECO:0000256" key="4">
    <source>
        <dbReference type="ARBA" id="ARBA00023136"/>
    </source>
</evidence>
<sequence>MGKTVSKLFSYLGKSKGLLVLVIIFVLLSSVGMIASSYFIKIVIDNYLVPMTNGTMTPDIGAIALSLSKMAMLFIFSAISAYAYARIMIKVSQGTVNTIRRDLFDKMQDLPISYFDTHTHGDLMSRYTNDVDTVRNFLSNGFVQVISSVISVIATFAMMLYLSWQLTLLVILMLIIMLIVIKVIGGKSALYFKKQQMDLGAANGYIEETIEGQKVIKVFNHEENVKEEFAALNGALKHSSTNANTFASVLMPIMGNLSN</sequence>
<dbReference type="Pfam" id="PF00664">
    <property type="entry name" value="ABC_membrane"/>
    <property type="match status" value="1"/>
</dbReference>
<feature type="transmembrane region" description="Helical" evidence="5">
    <location>
        <begin position="60"/>
        <end position="85"/>
    </location>
</feature>
<evidence type="ECO:0000259" key="6">
    <source>
        <dbReference type="PROSITE" id="PS50929"/>
    </source>
</evidence>
<dbReference type="GO" id="GO:0016020">
    <property type="term" value="C:membrane"/>
    <property type="evidence" value="ECO:0007669"/>
    <property type="project" value="UniProtKB-SubCell"/>
</dbReference>
<gene>
    <name evidence="7" type="ORF">LEA_14803</name>
</gene>
<comment type="caution">
    <text evidence="7">The sequence shown here is derived from an EMBL/GenBank/DDBJ whole genome shotgun (WGS) entry which is preliminary data.</text>
</comment>
<dbReference type="InterPro" id="IPR039421">
    <property type="entry name" value="Type_1_exporter"/>
</dbReference>
<dbReference type="SUPFAM" id="SSF90123">
    <property type="entry name" value="ABC transporter transmembrane region"/>
    <property type="match status" value="1"/>
</dbReference>
<dbReference type="PROSITE" id="PS50929">
    <property type="entry name" value="ABC_TM1F"/>
    <property type="match status" value="1"/>
</dbReference>
<keyword evidence="4 5" id="KW-0472">Membrane</keyword>
<feature type="transmembrane region" description="Helical" evidence="5">
    <location>
        <begin position="18"/>
        <end position="40"/>
    </location>
</feature>
<keyword evidence="2 5" id="KW-0812">Transmembrane</keyword>
<feature type="domain" description="ABC transmembrane type-1" evidence="6">
    <location>
        <begin position="20"/>
        <end position="259"/>
    </location>
</feature>